<feature type="chain" id="PRO_5043314909" evidence="4">
    <location>
        <begin position="20"/>
        <end position="188"/>
    </location>
</feature>
<dbReference type="GO" id="GO:0005581">
    <property type="term" value="C:collagen trimer"/>
    <property type="evidence" value="ECO:0007669"/>
    <property type="project" value="UniProtKB-KW"/>
</dbReference>
<keyword evidence="7" id="KW-1185">Reference proteome</keyword>
<keyword evidence="1" id="KW-0106">Calcium</keyword>
<gene>
    <name evidence="6" type="ORF">FSCOSCO3_A003085</name>
</gene>
<feature type="region of interest" description="Disordered" evidence="3">
    <location>
        <begin position="23"/>
        <end position="70"/>
    </location>
</feature>
<dbReference type="InterPro" id="IPR001304">
    <property type="entry name" value="C-type_lectin-like"/>
</dbReference>
<dbReference type="Proteomes" id="UP001314229">
    <property type="component" value="Unassembled WGS sequence"/>
</dbReference>
<feature type="domain" description="C-type lectin" evidence="5">
    <location>
        <begin position="92"/>
        <end position="188"/>
    </location>
</feature>
<evidence type="ECO:0000313" key="6">
    <source>
        <dbReference type="EMBL" id="CAK6950848.1"/>
    </source>
</evidence>
<dbReference type="Gene3D" id="3.10.100.10">
    <property type="entry name" value="Mannose-Binding Protein A, subunit A"/>
    <property type="match status" value="1"/>
</dbReference>
<keyword evidence="2" id="KW-0176">Collagen</keyword>
<protein>
    <submittedName>
        <fullName evidence="6">Mannose-binding protein C-like</fullName>
    </submittedName>
</protein>
<dbReference type="PROSITE" id="PS50041">
    <property type="entry name" value="C_TYPE_LECTIN_2"/>
    <property type="match status" value="1"/>
</dbReference>
<evidence type="ECO:0000313" key="7">
    <source>
        <dbReference type="Proteomes" id="UP001314229"/>
    </source>
</evidence>
<evidence type="ECO:0000256" key="4">
    <source>
        <dbReference type="SAM" id="SignalP"/>
    </source>
</evidence>
<dbReference type="Pfam" id="PF00059">
    <property type="entry name" value="Lectin_C"/>
    <property type="match status" value="1"/>
</dbReference>
<proteinExistence type="predicted"/>
<dbReference type="PANTHER" id="PTHR24637">
    <property type="entry name" value="COLLAGEN"/>
    <property type="match status" value="1"/>
</dbReference>
<evidence type="ECO:0000256" key="1">
    <source>
        <dbReference type="ARBA" id="ARBA00022837"/>
    </source>
</evidence>
<feature type="signal peptide" evidence="4">
    <location>
        <begin position="1"/>
        <end position="19"/>
    </location>
</feature>
<organism evidence="6 7">
    <name type="scientific">Scomber scombrus</name>
    <name type="common">Atlantic mackerel</name>
    <name type="synonym">Scomber vernalis</name>
    <dbReference type="NCBI Taxonomy" id="13677"/>
    <lineage>
        <taxon>Eukaryota</taxon>
        <taxon>Metazoa</taxon>
        <taxon>Chordata</taxon>
        <taxon>Craniata</taxon>
        <taxon>Vertebrata</taxon>
        <taxon>Euteleostomi</taxon>
        <taxon>Actinopterygii</taxon>
        <taxon>Neopterygii</taxon>
        <taxon>Teleostei</taxon>
        <taxon>Neoteleostei</taxon>
        <taxon>Acanthomorphata</taxon>
        <taxon>Pelagiaria</taxon>
        <taxon>Scombriformes</taxon>
        <taxon>Scombridae</taxon>
        <taxon>Scomber</taxon>
    </lineage>
</organism>
<sequence>MRLCLVLCLLCLMVPVGYSQLPDPAESKGEKGETGPPGPAGPPGPPGPPGPTGFPGTPGRYGAPGETGSSGPAVMCGRAVNYNFVRKVGQKYFVSNKERGSFSQAMEFCSQQDLELALPKNEKENSTLTQLFGEVDKLVWINVNNKKAEGNFGSDMKKRALTFTKWGEGQPDTSVGETGCTVLSENGV</sequence>
<accession>A0AAV1MVQ1</accession>
<dbReference type="InterPro" id="IPR008160">
    <property type="entry name" value="Collagen"/>
</dbReference>
<dbReference type="Pfam" id="PF01391">
    <property type="entry name" value="Collagen"/>
    <property type="match status" value="1"/>
</dbReference>
<dbReference type="InterPro" id="IPR016186">
    <property type="entry name" value="C-type_lectin-like/link_sf"/>
</dbReference>
<keyword evidence="4" id="KW-0732">Signal</keyword>
<name>A0AAV1MVQ1_SCOSC</name>
<dbReference type="AlphaFoldDB" id="A0AAV1MVQ1"/>
<dbReference type="InterPro" id="IPR016187">
    <property type="entry name" value="CTDL_fold"/>
</dbReference>
<reference evidence="6 7" key="1">
    <citation type="submission" date="2024-01" db="EMBL/GenBank/DDBJ databases">
        <authorList>
            <person name="Alioto T."/>
            <person name="Alioto T."/>
            <person name="Gomez Garrido J."/>
        </authorList>
    </citation>
    <scope>NUCLEOTIDE SEQUENCE [LARGE SCALE GENOMIC DNA]</scope>
</reference>
<feature type="compositionally biased region" description="Pro residues" evidence="3">
    <location>
        <begin position="36"/>
        <end position="52"/>
    </location>
</feature>
<evidence type="ECO:0000256" key="2">
    <source>
        <dbReference type="ARBA" id="ARBA00023119"/>
    </source>
</evidence>
<evidence type="ECO:0000256" key="3">
    <source>
        <dbReference type="SAM" id="MobiDB-lite"/>
    </source>
</evidence>
<evidence type="ECO:0000259" key="5">
    <source>
        <dbReference type="PROSITE" id="PS50041"/>
    </source>
</evidence>
<dbReference type="SUPFAM" id="SSF56436">
    <property type="entry name" value="C-type lectin-like"/>
    <property type="match status" value="1"/>
</dbReference>
<dbReference type="PANTHER" id="PTHR24637:SF428">
    <property type="entry name" value="SCAVENGER RECEPTOR CLASS A MEMBER 3"/>
    <property type="match status" value="1"/>
</dbReference>
<dbReference type="EMBL" id="CAWUFR010000005">
    <property type="protein sequence ID" value="CAK6950848.1"/>
    <property type="molecule type" value="Genomic_DNA"/>
</dbReference>
<comment type="caution">
    <text evidence="6">The sequence shown here is derived from an EMBL/GenBank/DDBJ whole genome shotgun (WGS) entry which is preliminary data.</text>
</comment>